<protein>
    <submittedName>
        <fullName evidence="3">Uncharacterized protein</fullName>
    </submittedName>
</protein>
<gene>
    <name evidence="3" type="ORF">C1280_26110</name>
</gene>
<feature type="transmembrane region" description="Helical" evidence="1">
    <location>
        <begin position="232"/>
        <end position="258"/>
    </location>
</feature>
<keyword evidence="1" id="KW-0812">Transmembrane</keyword>
<feature type="signal peptide" evidence="2">
    <location>
        <begin position="1"/>
        <end position="20"/>
    </location>
</feature>
<proteinExistence type="predicted"/>
<keyword evidence="4" id="KW-1185">Reference proteome</keyword>
<sequence>MKALFGTLIALALVPGTGLAQGRAKAIQEVAELLVARGGTAGRSVPHLAGRIEALAARHGDEALVALRRGGPEGVALVEAAGPNGAKALRVLAAHGEEGAARVLSRPTSMKQFLQHGDEAASVLVRHPGVAEPLIESGGAHAVRALGAVTPQNGRRVAMLLNGELAAGAARHPEVLGVVAKHGDSAVEFLWRNKATLAGGAALTAFLADPEPFLSGTRDLAAVAGDSVVKPVLGGVFTLLNVALVVLGVVLLAAIGLVCKYGLPSGEVVRAAVAVLGPKHPPQQGA</sequence>
<keyword evidence="1" id="KW-1133">Transmembrane helix</keyword>
<evidence type="ECO:0000313" key="3">
    <source>
        <dbReference type="EMBL" id="AWM40135.1"/>
    </source>
</evidence>
<reference evidence="3 4" key="1">
    <citation type="submission" date="2018-01" db="EMBL/GenBank/DDBJ databases">
        <title>G. obscuriglobus.</title>
        <authorList>
            <person name="Franke J."/>
            <person name="Blomberg W."/>
            <person name="Selmecki A."/>
        </authorList>
    </citation>
    <scope>NUCLEOTIDE SEQUENCE [LARGE SCALE GENOMIC DNA]</scope>
    <source>
        <strain evidence="3 4">DSM 5831</strain>
    </source>
</reference>
<dbReference type="Proteomes" id="UP000245802">
    <property type="component" value="Chromosome"/>
</dbReference>
<feature type="chain" id="PRO_5016358424" evidence="2">
    <location>
        <begin position="21"/>
        <end position="286"/>
    </location>
</feature>
<dbReference type="KEGG" id="gog:C1280_26110"/>
<name>A0A2Z3HB05_9BACT</name>
<evidence type="ECO:0000313" key="4">
    <source>
        <dbReference type="Proteomes" id="UP000245802"/>
    </source>
</evidence>
<dbReference type="AlphaFoldDB" id="A0A2Z3HB05"/>
<dbReference type="OrthoDB" id="279119at2"/>
<dbReference type="EMBL" id="CP025958">
    <property type="protein sequence ID" value="AWM40135.1"/>
    <property type="molecule type" value="Genomic_DNA"/>
</dbReference>
<keyword evidence="2" id="KW-0732">Signal</keyword>
<accession>A0A2Z3HB05</accession>
<organism evidence="3 4">
    <name type="scientific">Gemmata obscuriglobus</name>
    <dbReference type="NCBI Taxonomy" id="114"/>
    <lineage>
        <taxon>Bacteria</taxon>
        <taxon>Pseudomonadati</taxon>
        <taxon>Planctomycetota</taxon>
        <taxon>Planctomycetia</taxon>
        <taxon>Gemmatales</taxon>
        <taxon>Gemmataceae</taxon>
        <taxon>Gemmata</taxon>
    </lineage>
</organism>
<evidence type="ECO:0000256" key="2">
    <source>
        <dbReference type="SAM" id="SignalP"/>
    </source>
</evidence>
<evidence type="ECO:0000256" key="1">
    <source>
        <dbReference type="SAM" id="Phobius"/>
    </source>
</evidence>
<dbReference type="RefSeq" id="WP_010034105.1">
    <property type="nucleotide sequence ID" value="NZ_CP025958.1"/>
</dbReference>
<keyword evidence="1" id="KW-0472">Membrane</keyword>